<organism evidence="1">
    <name type="scientific">marine sediment metagenome</name>
    <dbReference type="NCBI Taxonomy" id="412755"/>
    <lineage>
        <taxon>unclassified sequences</taxon>
        <taxon>metagenomes</taxon>
        <taxon>ecological metagenomes</taxon>
    </lineage>
</organism>
<dbReference type="AlphaFoldDB" id="A0A0F9JRM6"/>
<evidence type="ECO:0000313" key="1">
    <source>
        <dbReference type="EMBL" id="KKM01638.1"/>
    </source>
</evidence>
<reference evidence="1" key="1">
    <citation type="journal article" date="2015" name="Nature">
        <title>Complex archaea that bridge the gap between prokaryotes and eukaryotes.</title>
        <authorList>
            <person name="Spang A."/>
            <person name="Saw J.H."/>
            <person name="Jorgensen S.L."/>
            <person name="Zaremba-Niedzwiedzka K."/>
            <person name="Martijn J."/>
            <person name="Lind A.E."/>
            <person name="van Eijk R."/>
            <person name="Schleper C."/>
            <person name="Guy L."/>
            <person name="Ettema T.J."/>
        </authorList>
    </citation>
    <scope>NUCLEOTIDE SEQUENCE</scope>
</reference>
<name>A0A0F9JRM6_9ZZZZ</name>
<dbReference type="EMBL" id="LAZR01017143">
    <property type="protein sequence ID" value="KKM01638.1"/>
    <property type="molecule type" value="Genomic_DNA"/>
</dbReference>
<protein>
    <submittedName>
        <fullName evidence="1">Uncharacterized protein</fullName>
    </submittedName>
</protein>
<comment type="caution">
    <text evidence="1">The sequence shown here is derived from an EMBL/GenBank/DDBJ whole genome shotgun (WGS) entry which is preliminary data.</text>
</comment>
<proteinExistence type="predicted"/>
<accession>A0A0F9JRM6</accession>
<gene>
    <name evidence="1" type="ORF">LCGC14_1792480</name>
</gene>
<sequence>MNIGETIGDPIVSVSVCSRFNDLWCSFLSRQSNPVSELKCIGTVHDPWFL</sequence>